<dbReference type="EMBL" id="CP016771">
    <property type="protein sequence ID" value="ASY13971.1"/>
    <property type="molecule type" value="Genomic_DNA"/>
</dbReference>
<name>A0A249KB09_9ACTN</name>
<sequence length="299" mass="34203">MNCMLCGSISFQRKGKIRTNRKILANKVLECSHCGLVFLNNDTHISEHHYEQSLMHDTVLDLAESRLETKVDDLRRLSMLESEIKDKNLVEIGSGNGGFLTLAKHLVKSAVGVEPEKKHHDNFNSENLKVYSSINEYANSINNSIEYRADVVASFHVIEHVKNPLDFLLQMLSLLKPNGKAFVETPNSNDALIKLYDSSAFQDFTYWDNHLVLFNKESIEHMVKKISGVTFRSIPVQRYGIANHLYWLANGKPGGHKKWNFLDNTSMNKQYQELLADQNMNDTLFYEFTKISSECKVAQ</sequence>
<dbReference type="CDD" id="cd02440">
    <property type="entry name" value="AdoMet_MTases"/>
    <property type="match status" value="1"/>
</dbReference>
<reference evidence="1 2" key="1">
    <citation type="submission" date="2016-07" db="EMBL/GenBank/DDBJ databases">
        <title>High microdiversification within the ubiquitous acI lineage of Actinobacteria.</title>
        <authorList>
            <person name="Neuenschwander S.M."/>
            <person name="Salcher M."/>
            <person name="Ghai R."/>
            <person name="Pernthaler J."/>
        </authorList>
    </citation>
    <scope>NUCLEOTIDE SEQUENCE [LARGE SCALE GENOMIC DNA]</scope>
    <source>
        <strain evidence="1">MMS-21-160</strain>
    </source>
</reference>
<proteinExistence type="predicted"/>
<dbReference type="GO" id="GO:0032259">
    <property type="term" value="P:methylation"/>
    <property type="evidence" value="ECO:0007669"/>
    <property type="project" value="UniProtKB-KW"/>
</dbReference>
<protein>
    <submittedName>
        <fullName evidence="1">Methyltransferase</fullName>
    </submittedName>
</protein>
<dbReference type="GO" id="GO:0008168">
    <property type="term" value="F:methyltransferase activity"/>
    <property type="evidence" value="ECO:0007669"/>
    <property type="project" value="UniProtKB-KW"/>
</dbReference>
<gene>
    <name evidence="1" type="ORF">B1s21160_05840</name>
</gene>
<keyword evidence="1" id="KW-0808">Transferase</keyword>
<dbReference type="Proteomes" id="UP000217171">
    <property type="component" value="Chromosome"/>
</dbReference>
<accession>A0A249KB09</accession>
<keyword evidence="1" id="KW-0489">Methyltransferase</keyword>
<dbReference type="KEGG" id="nhi:B1s21160_05840"/>
<dbReference type="AlphaFoldDB" id="A0A249KB09"/>
<dbReference type="InterPro" id="IPR029063">
    <property type="entry name" value="SAM-dependent_MTases_sf"/>
</dbReference>
<keyword evidence="2" id="KW-1185">Reference proteome</keyword>
<evidence type="ECO:0000313" key="1">
    <source>
        <dbReference type="EMBL" id="ASY13971.1"/>
    </source>
</evidence>
<dbReference type="Pfam" id="PF13489">
    <property type="entry name" value="Methyltransf_23"/>
    <property type="match status" value="1"/>
</dbReference>
<organism evidence="1 2">
    <name type="scientific">Candidatus Nanopelagicus hibericus</name>
    <dbReference type="NCBI Taxonomy" id="1884915"/>
    <lineage>
        <taxon>Bacteria</taxon>
        <taxon>Bacillati</taxon>
        <taxon>Actinomycetota</taxon>
        <taxon>Actinomycetes</taxon>
        <taxon>Candidatus Nanopelagicales</taxon>
        <taxon>Candidatus Nanopelagicaceae</taxon>
        <taxon>Candidatus Nanopelagicus</taxon>
    </lineage>
</organism>
<dbReference type="SUPFAM" id="SSF53335">
    <property type="entry name" value="S-adenosyl-L-methionine-dependent methyltransferases"/>
    <property type="match status" value="1"/>
</dbReference>
<evidence type="ECO:0000313" key="2">
    <source>
        <dbReference type="Proteomes" id="UP000217171"/>
    </source>
</evidence>
<dbReference type="Gene3D" id="3.40.50.150">
    <property type="entry name" value="Vaccinia Virus protein VP39"/>
    <property type="match status" value="1"/>
</dbReference>